<gene>
    <name evidence="2" type="ordered locus">Dtox_0890</name>
</gene>
<dbReference type="KEGG" id="dae:Dtox_0890"/>
<dbReference type="OrthoDB" id="1681234at2"/>
<dbReference type="InterPro" id="IPR011437">
    <property type="entry name" value="DUF1540"/>
</dbReference>
<organism evidence="2 3">
    <name type="scientific">Desulfofarcimen acetoxidans (strain ATCC 49208 / DSM 771 / KCTC 5769 / VKM B-1644 / 5575)</name>
    <name type="common">Desulfotomaculum acetoxidans</name>
    <dbReference type="NCBI Taxonomy" id="485916"/>
    <lineage>
        <taxon>Bacteria</taxon>
        <taxon>Bacillati</taxon>
        <taxon>Bacillota</taxon>
        <taxon>Clostridia</taxon>
        <taxon>Eubacteriales</taxon>
        <taxon>Peptococcaceae</taxon>
        <taxon>Desulfofarcimen</taxon>
    </lineage>
</organism>
<accession>C8W2C2</accession>
<name>C8W2C2_DESAS</name>
<sequence>MNQHIHCIIKDCHYWQQGNKCTANEILVATDEFGAKYPEEMDAHMAAQLTPESAGNCTTTCCKSFMPNGSNYKTLDGIKKMK</sequence>
<dbReference type="HOGENOM" id="CLU_175500_0_0_9"/>
<dbReference type="AlphaFoldDB" id="C8W2C2"/>
<protein>
    <recommendedName>
        <fullName evidence="1">DUF1540 domain-containing protein</fullName>
    </recommendedName>
</protein>
<evidence type="ECO:0000259" key="1">
    <source>
        <dbReference type="Pfam" id="PF07561"/>
    </source>
</evidence>
<reference evidence="2 3" key="1">
    <citation type="journal article" date="2009" name="Stand. Genomic Sci.">
        <title>Complete genome sequence of Desulfotomaculum acetoxidans type strain (5575).</title>
        <authorList>
            <person name="Spring S."/>
            <person name="Lapidus A."/>
            <person name="Schroder M."/>
            <person name="Gleim D."/>
            <person name="Sims D."/>
            <person name="Meincke L."/>
            <person name="Glavina Del Rio T."/>
            <person name="Tice H."/>
            <person name="Copeland A."/>
            <person name="Cheng J.F."/>
            <person name="Lucas S."/>
            <person name="Chen F."/>
            <person name="Nolan M."/>
            <person name="Bruce D."/>
            <person name="Goodwin L."/>
            <person name="Pitluck S."/>
            <person name="Ivanova N."/>
            <person name="Mavromatis K."/>
            <person name="Mikhailova N."/>
            <person name="Pati A."/>
            <person name="Chen A."/>
            <person name="Palaniappan K."/>
            <person name="Land M."/>
            <person name="Hauser L."/>
            <person name="Chang Y.J."/>
            <person name="Jeffries C.D."/>
            <person name="Chain P."/>
            <person name="Saunders E."/>
            <person name="Brettin T."/>
            <person name="Detter J.C."/>
            <person name="Goker M."/>
            <person name="Bristow J."/>
            <person name="Eisen J.A."/>
            <person name="Markowitz V."/>
            <person name="Hugenholtz P."/>
            <person name="Kyrpides N.C."/>
            <person name="Klenk H.P."/>
            <person name="Han C."/>
        </authorList>
    </citation>
    <scope>NUCLEOTIDE SEQUENCE [LARGE SCALE GENOMIC DNA]</scope>
    <source>
        <strain evidence="3">ATCC 49208 / DSM 771 / VKM B-1644</strain>
    </source>
</reference>
<dbReference type="eggNOG" id="ENOG50334U7">
    <property type="taxonomic scope" value="Bacteria"/>
</dbReference>
<evidence type="ECO:0000313" key="3">
    <source>
        <dbReference type="Proteomes" id="UP000002217"/>
    </source>
</evidence>
<dbReference type="RefSeq" id="WP_015756502.1">
    <property type="nucleotide sequence ID" value="NC_013216.1"/>
</dbReference>
<keyword evidence="3" id="KW-1185">Reference proteome</keyword>
<feature type="domain" description="DUF1540" evidence="1">
    <location>
        <begin position="5"/>
        <end position="65"/>
    </location>
</feature>
<dbReference type="Pfam" id="PF07561">
    <property type="entry name" value="DUF1540"/>
    <property type="match status" value="1"/>
</dbReference>
<evidence type="ECO:0000313" key="2">
    <source>
        <dbReference type="EMBL" id="ACV61786.1"/>
    </source>
</evidence>
<proteinExistence type="predicted"/>
<dbReference type="EMBL" id="CP001720">
    <property type="protein sequence ID" value="ACV61786.1"/>
    <property type="molecule type" value="Genomic_DNA"/>
</dbReference>
<dbReference type="Proteomes" id="UP000002217">
    <property type="component" value="Chromosome"/>
</dbReference>